<keyword evidence="1" id="KW-0436">Ligase</keyword>
<dbReference type="Pfam" id="PF13193">
    <property type="entry name" value="AMP-binding_C"/>
    <property type="match status" value="1"/>
</dbReference>
<evidence type="ECO:0000259" key="3">
    <source>
        <dbReference type="Pfam" id="PF00501"/>
    </source>
</evidence>
<proteinExistence type="predicted"/>
<dbReference type="PANTHER" id="PTHR43352">
    <property type="entry name" value="ACETYL-COA SYNTHETASE"/>
    <property type="match status" value="1"/>
</dbReference>
<dbReference type="Proteomes" id="UP001382727">
    <property type="component" value="Chromosome"/>
</dbReference>
<gene>
    <name evidence="5" type="ORF">V1351_03685</name>
</gene>
<accession>A0ABZ2MJL1</accession>
<evidence type="ECO:0000256" key="2">
    <source>
        <dbReference type="SAM" id="MobiDB-lite"/>
    </source>
</evidence>
<feature type="compositionally biased region" description="Polar residues" evidence="2">
    <location>
        <begin position="1"/>
        <end position="18"/>
    </location>
</feature>
<evidence type="ECO:0000259" key="4">
    <source>
        <dbReference type="Pfam" id="PF13193"/>
    </source>
</evidence>
<dbReference type="PANTHER" id="PTHR43352:SF1">
    <property type="entry name" value="ANTHRANILATE--COA LIGASE"/>
    <property type="match status" value="1"/>
</dbReference>
<feature type="domain" description="AMP-binding enzyme C-terminal" evidence="4">
    <location>
        <begin position="456"/>
        <end position="534"/>
    </location>
</feature>
<evidence type="ECO:0000313" key="5">
    <source>
        <dbReference type="EMBL" id="WXB77178.1"/>
    </source>
</evidence>
<sequence length="542" mass="58499">MPTSTNPSPRSLSPSAHSDTFCRDNLPSPEDWPEIVLGPDTQYPDRLNCATVLLDDVIRERGGERPCLLSPAGEEWSYEELRTTANRIAHLLVEDFGLVPGNRVLLRGPNNPWIVACWFAVLKAGGVVVSTMPLLRESELAAVDEVARIDLALCDHRFLDELVAVGMSAPVLAYGGSEAGDLRQRVAGKSADHDDVETAADDVALLAFTSGTTGRPKATMHFHRDVLAVADTFSRHVVQPTPEDRFTGTPPIAFTFGLGGAVIFPLRVGASTLLVEKATPAELAGHIDAHGATICFTAPTAYRALIAGGHAGSLRSVRRAVSAGEHLDEATWRAFHEETGIRIIDGIGSTELLHVFVAASDDDIHPGSTGIEVPGYTARILDDDGTEVPDGTPGRLAVKGPTGCRYLADPRQQVYAENGWNITGDTYVRDAEGYFWYQARNDDMIISSGYNIAGPEVEEAVVSHPDVADCAVVGHVDASRGQLVTAYVVVRDGVTAGPELASAIQDHVKSQIAPYKYPRRVEFLDELPRTATGKLQRYRLRR</sequence>
<dbReference type="EMBL" id="CP144913">
    <property type="protein sequence ID" value="WXB77178.1"/>
    <property type="molecule type" value="Genomic_DNA"/>
</dbReference>
<dbReference type="PROSITE" id="PS00455">
    <property type="entry name" value="AMP_BINDING"/>
    <property type="match status" value="1"/>
</dbReference>
<dbReference type="Gene3D" id="3.40.50.12780">
    <property type="entry name" value="N-terminal domain of ligase-like"/>
    <property type="match status" value="1"/>
</dbReference>
<protein>
    <submittedName>
        <fullName evidence="5">AMP-binding protein</fullName>
    </submittedName>
</protein>
<evidence type="ECO:0000313" key="6">
    <source>
        <dbReference type="Proteomes" id="UP001382727"/>
    </source>
</evidence>
<dbReference type="SUPFAM" id="SSF56801">
    <property type="entry name" value="Acetyl-CoA synthetase-like"/>
    <property type="match status" value="1"/>
</dbReference>
<dbReference type="RefSeq" id="WP_338750826.1">
    <property type="nucleotide sequence ID" value="NZ_CP144913.1"/>
</dbReference>
<feature type="domain" description="AMP-dependent synthetase/ligase" evidence="3">
    <location>
        <begin position="61"/>
        <end position="402"/>
    </location>
</feature>
<dbReference type="Gene3D" id="3.30.300.30">
    <property type="match status" value="1"/>
</dbReference>
<name>A0ABZ2MJL1_9MICO</name>
<dbReference type="InterPro" id="IPR020845">
    <property type="entry name" value="AMP-binding_CS"/>
</dbReference>
<keyword evidence="6" id="KW-1185">Reference proteome</keyword>
<dbReference type="InterPro" id="IPR025110">
    <property type="entry name" value="AMP-bd_C"/>
</dbReference>
<feature type="region of interest" description="Disordered" evidence="2">
    <location>
        <begin position="1"/>
        <end position="20"/>
    </location>
</feature>
<dbReference type="InterPro" id="IPR045851">
    <property type="entry name" value="AMP-bd_C_sf"/>
</dbReference>
<organism evidence="5 6">
    <name type="scientific">Janibacter alittae</name>
    <dbReference type="NCBI Taxonomy" id="3115209"/>
    <lineage>
        <taxon>Bacteria</taxon>
        <taxon>Bacillati</taxon>
        <taxon>Actinomycetota</taxon>
        <taxon>Actinomycetes</taxon>
        <taxon>Micrococcales</taxon>
        <taxon>Intrasporangiaceae</taxon>
        <taxon>Janibacter</taxon>
    </lineage>
</organism>
<evidence type="ECO:0000256" key="1">
    <source>
        <dbReference type="ARBA" id="ARBA00022598"/>
    </source>
</evidence>
<dbReference type="Pfam" id="PF00501">
    <property type="entry name" value="AMP-binding"/>
    <property type="match status" value="1"/>
</dbReference>
<reference evidence="5 6" key="1">
    <citation type="submission" date="2024-02" db="EMBL/GenBank/DDBJ databases">
        <title>Janibacter sp. nov., isolated from gut of marine sandworm.</title>
        <authorList>
            <person name="Kim B."/>
            <person name="Jun M.O."/>
            <person name="Shin N.-R."/>
        </authorList>
    </citation>
    <scope>NUCLEOTIDE SEQUENCE [LARGE SCALE GENOMIC DNA]</scope>
    <source>
        <strain evidence="5 6">A1S7</strain>
    </source>
</reference>
<dbReference type="InterPro" id="IPR000873">
    <property type="entry name" value="AMP-dep_synth/lig_dom"/>
</dbReference>
<dbReference type="InterPro" id="IPR042099">
    <property type="entry name" value="ANL_N_sf"/>
</dbReference>